<gene>
    <name evidence="2" type="ORF">GN958_ATG19602</name>
</gene>
<sequence>MDFLRLTADSGFPCGTTASGDRDASDGGSHQGEAGGAGALRAVREVGRRRKDRGRSYGERWGCGHPVLLVQEGREMSVQSHTPVTMNLIDG</sequence>
<proteinExistence type="predicted"/>
<organism evidence="2 3">
    <name type="scientific">Phytophthora infestans</name>
    <name type="common">Potato late blight agent</name>
    <name type="synonym">Botrytis infestans</name>
    <dbReference type="NCBI Taxonomy" id="4787"/>
    <lineage>
        <taxon>Eukaryota</taxon>
        <taxon>Sar</taxon>
        <taxon>Stramenopiles</taxon>
        <taxon>Oomycota</taxon>
        <taxon>Peronosporomycetes</taxon>
        <taxon>Peronosporales</taxon>
        <taxon>Peronosporaceae</taxon>
        <taxon>Phytophthora</taxon>
    </lineage>
</organism>
<feature type="compositionally biased region" description="Gly residues" evidence="1">
    <location>
        <begin position="29"/>
        <end position="38"/>
    </location>
</feature>
<dbReference type="Proteomes" id="UP000704712">
    <property type="component" value="Unassembled WGS sequence"/>
</dbReference>
<name>A0A8S9TW11_PHYIN</name>
<dbReference type="AlphaFoldDB" id="A0A8S9TW11"/>
<evidence type="ECO:0000313" key="2">
    <source>
        <dbReference type="EMBL" id="KAF4131167.1"/>
    </source>
</evidence>
<comment type="caution">
    <text evidence="2">The sequence shown here is derived from an EMBL/GenBank/DDBJ whole genome shotgun (WGS) entry which is preliminary data.</text>
</comment>
<dbReference type="EMBL" id="JAACNO010002745">
    <property type="protein sequence ID" value="KAF4131167.1"/>
    <property type="molecule type" value="Genomic_DNA"/>
</dbReference>
<evidence type="ECO:0000313" key="3">
    <source>
        <dbReference type="Proteomes" id="UP000704712"/>
    </source>
</evidence>
<accession>A0A8S9TW11</accession>
<protein>
    <submittedName>
        <fullName evidence="2">Uncharacterized protein</fullName>
    </submittedName>
</protein>
<feature type="region of interest" description="Disordered" evidence="1">
    <location>
        <begin position="1"/>
        <end position="41"/>
    </location>
</feature>
<reference evidence="2" key="1">
    <citation type="submission" date="2020-03" db="EMBL/GenBank/DDBJ databases">
        <title>Hybrid Assembly of Korean Phytophthora infestans isolates.</title>
        <authorList>
            <person name="Prokchorchik M."/>
            <person name="Lee Y."/>
            <person name="Seo J."/>
            <person name="Cho J.-H."/>
            <person name="Park Y.-E."/>
            <person name="Jang D.-C."/>
            <person name="Im J.-S."/>
            <person name="Choi J.-G."/>
            <person name="Park H.-J."/>
            <person name="Lee G.-B."/>
            <person name="Lee Y.-G."/>
            <person name="Hong S.-Y."/>
            <person name="Cho K."/>
            <person name="Sohn K.H."/>
        </authorList>
    </citation>
    <scope>NUCLEOTIDE SEQUENCE</scope>
    <source>
        <strain evidence="2">KR_2_A2</strain>
    </source>
</reference>
<evidence type="ECO:0000256" key="1">
    <source>
        <dbReference type="SAM" id="MobiDB-lite"/>
    </source>
</evidence>